<dbReference type="EMBL" id="JAAITA010000003">
    <property type="protein sequence ID" value="NSJ85410.1"/>
    <property type="molecule type" value="Genomic_DNA"/>
</dbReference>
<proteinExistence type="predicted"/>
<evidence type="ECO:0000313" key="2">
    <source>
        <dbReference type="Proteomes" id="UP000822142"/>
    </source>
</evidence>
<protein>
    <submittedName>
        <fullName evidence="1">Uncharacterized protein</fullName>
    </submittedName>
</protein>
<organism evidence="1 2">
    <name type="scientific">Blautia hansenii</name>
    <name type="common">Ruminococcus hansenii</name>
    <dbReference type="NCBI Taxonomy" id="1322"/>
    <lineage>
        <taxon>Bacteria</taxon>
        <taxon>Bacillati</taxon>
        <taxon>Bacillota</taxon>
        <taxon>Clostridia</taxon>
        <taxon>Lachnospirales</taxon>
        <taxon>Lachnospiraceae</taxon>
        <taxon>Blautia</taxon>
    </lineage>
</organism>
<gene>
    <name evidence="1" type="ORF">G5A70_04280</name>
</gene>
<reference evidence="1 2" key="1">
    <citation type="journal article" date="2020" name="Cell Host Microbe">
        <title>Functional and Genomic Variation between Human-Derived Isolates of Lachnospiraceae Reveals Inter- and Intra-Species Diversity.</title>
        <authorList>
            <person name="Sorbara M.T."/>
            <person name="Littmann E.R."/>
            <person name="Fontana E."/>
            <person name="Moody T.U."/>
            <person name="Kohout C.E."/>
            <person name="Gjonbalaj M."/>
            <person name="Eaton V."/>
            <person name="Seok R."/>
            <person name="Leiner I.M."/>
            <person name="Pamer E.G."/>
        </authorList>
    </citation>
    <scope>NUCLEOTIDE SEQUENCE [LARGE SCALE GENOMIC DNA]</scope>
    <source>
        <strain evidence="1 2">MSK.15.26</strain>
    </source>
</reference>
<name>A0ABX2I525_BLAHA</name>
<keyword evidence="2" id="KW-1185">Reference proteome</keyword>
<sequence>MCVFIDFTSFLIVAVASENRKSRHSKMKNEVTALSIAGMLIPETKKAPSHYTECCIKFIFNYSN</sequence>
<dbReference type="Proteomes" id="UP000822142">
    <property type="component" value="Unassembled WGS sequence"/>
</dbReference>
<comment type="caution">
    <text evidence="1">The sequence shown here is derived from an EMBL/GenBank/DDBJ whole genome shotgun (WGS) entry which is preliminary data.</text>
</comment>
<evidence type="ECO:0000313" key="1">
    <source>
        <dbReference type="EMBL" id="NSJ85410.1"/>
    </source>
</evidence>
<accession>A0ABX2I525</accession>